<dbReference type="InterPro" id="IPR050121">
    <property type="entry name" value="Cytochrome_P450_monoxygenase"/>
</dbReference>
<dbReference type="EMBL" id="CP138586">
    <property type="protein sequence ID" value="WPH01845.1"/>
    <property type="molecule type" value="Genomic_DNA"/>
</dbReference>
<evidence type="ECO:0000313" key="1">
    <source>
        <dbReference type="EMBL" id="WPH01845.1"/>
    </source>
</evidence>
<accession>A0AAQ3RAZ8</accession>
<dbReference type="PANTHER" id="PTHR24305:SF234">
    <property type="entry name" value="CYTOCHROME P450"/>
    <property type="match status" value="1"/>
</dbReference>
<reference evidence="1 2" key="1">
    <citation type="submission" date="2023-11" db="EMBL/GenBank/DDBJ databases">
        <title>An acidophilic fungus is an integral part of prey digestion in a carnivorous sundew plant.</title>
        <authorList>
            <person name="Tsai I.J."/>
        </authorList>
    </citation>
    <scope>NUCLEOTIDE SEQUENCE [LARGE SCALE GENOMIC DNA]</scope>
    <source>
        <strain evidence="1">169a</strain>
    </source>
</reference>
<dbReference type="InterPro" id="IPR036396">
    <property type="entry name" value="Cyt_P450_sf"/>
</dbReference>
<keyword evidence="2" id="KW-1185">Reference proteome</keyword>
<name>A0AAQ3RAZ8_9PEZI</name>
<dbReference type="GO" id="GO:0016705">
    <property type="term" value="F:oxidoreductase activity, acting on paired donors, with incorporation or reduction of molecular oxygen"/>
    <property type="evidence" value="ECO:0007669"/>
    <property type="project" value="InterPro"/>
</dbReference>
<dbReference type="InterPro" id="IPR001128">
    <property type="entry name" value="Cyt_P450"/>
</dbReference>
<dbReference type="SUPFAM" id="SSF48264">
    <property type="entry name" value="Cytochrome P450"/>
    <property type="match status" value="1"/>
</dbReference>
<dbReference type="InterPro" id="IPR002401">
    <property type="entry name" value="Cyt_P450_E_grp-I"/>
</dbReference>
<gene>
    <name evidence="1" type="ORF">R9X50_00469900</name>
</gene>
<dbReference type="PANTHER" id="PTHR24305">
    <property type="entry name" value="CYTOCHROME P450"/>
    <property type="match status" value="1"/>
</dbReference>
<dbReference type="GO" id="GO:0020037">
    <property type="term" value="F:heme binding"/>
    <property type="evidence" value="ECO:0007669"/>
    <property type="project" value="InterPro"/>
</dbReference>
<protein>
    <submittedName>
        <fullName evidence="1">Cytochrome P450 monooxygenase-like protein</fullName>
    </submittedName>
</protein>
<keyword evidence="1" id="KW-0503">Monooxygenase</keyword>
<dbReference type="AlphaFoldDB" id="A0AAQ3RAZ8"/>
<organism evidence="1 2">
    <name type="scientific">Acrodontium crateriforme</name>
    <dbReference type="NCBI Taxonomy" id="150365"/>
    <lineage>
        <taxon>Eukaryota</taxon>
        <taxon>Fungi</taxon>
        <taxon>Dikarya</taxon>
        <taxon>Ascomycota</taxon>
        <taxon>Pezizomycotina</taxon>
        <taxon>Dothideomycetes</taxon>
        <taxon>Dothideomycetidae</taxon>
        <taxon>Mycosphaerellales</taxon>
        <taxon>Teratosphaeriaceae</taxon>
        <taxon>Acrodontium</taxon>
    </lineage>
</organism>
<dbReference type="PRINTS" id="PR00463">
    <property type="entry name" value="EP450I"/>
</dbReference>
<sequence length="304" mass="34154">MVTWFAWRRTNYHSTPRQLPGTSSIMSSTGDLKSDDFVRSEIQSVATVQDPDIHRHLRYHLSHAFSLRELQAIANSEDGINVVEAYNRVAFDVMGEFAFSKNLGALDGDAFTLDWIASVLDGTLWGVVPMLLKRVLVSKFVFTRYLARTRPPKDPRTRIAEHDIRDILDAMLTDSQITEDRTVSQCMLVLAAGSGNIQSTLSSATFYLLSNPETLRKLQPEIRSCFKRSSDINDARASQLPYLHGVIEEALRLFPPIPSQLPRTSLGTMIDDTCVPKGTTVASATYSMSRDPRYWIDPDGFHPE</sequence>
<dbReference type="GO" id="GO:0005506">
    <property type="term" value="F:iron ion binding"/>
    <property type="evidence" value="ECO:0007669"/>
    <property type="project" value="InterPro"/>
</dbReference>
<dbReference type="Pfam" id="PF00067">
    <property type="entry name" value="p450"/>
    <property type="match status" value="1"/>
</dbReference>
<dbReference type="Gene3D" id="1.10.630.10">
    <property type="entry name" value="Cytochrome P450"/>
    <property type="match status" value="1"/>
</dbReference>
<proteinExistence type="predicted"/>
<dbReference type="GO" id="GO:0004497">
    <property type="term" value="F:monooxygenase activity"/>
    <property type="evidence" value="ECO:0007669"/>
    <property type="project" value="UniProtKB-KW"/>
</dbReference>
<evidence type="ECO:0000313" key="2">
    <source>
        <dbReference type="Proteomes" id="UP001303373"/>
    </source>
</evidence>
<dbReference type="Proteomes" id="UP001303373">
    <property type="component" value="Chromosome 7"/>
</dbReference>
<keyword evidence="1" id="KW-0560">Oxidoreductase</keyword>